<comment type="caution">
    <text evidence="2">The sequence shown here is derived from an EMBL/GenBank/DDBJ whole genome shotgun (WGS) entry which is preliminary data.</text>
</comment>
<gene>
    <name evidence="2" type="ORF">PR048_009364</name>
</gene>
<keyword evidence="3" id="KW-1185">Reference proteome</keyword>
<protein>
    <submittedName>
        <fullName evidence="2">Uncharacterized protein</fullName>
    </submittedName>
</protein>
<evidence type="ECO:0000313" key="3">
    <source>
        <dbReference type="Proteomes" id="UP001159363"/>
    </source>
</evidence>
<organism evidence="2 3">
    <name type="scientific">Dryococelus australis</name>
    <dbReference type="NCBI Taxonomy" id="614101"/>
    <lineage>
        <taxon>Eukaryota</taxon>
        <taxon>Metazoa</taxon>
        <taxon>Ecdysozoa</taxon>
        <taxon>Arthropoda</taxon>
        <taxon>Hexapoda</taxon>
        <taxon>Insecta</taxon>
        <taxon>Pterygota</taxon>
        <taxon>Neoptera</taxon>
        <taxon>Polyneoptera</taxon>
        <taxon>Phasmatodea</taxon>
        <taxon>Verophasmatodea</taxon>
        <taxon>Anareolatae</taxon>
        <taxon>Phasmatidae</taxon>
        <taxon>Eurycanthinae</taxon>
        <taxon>Dryococelus</taxon>
    </lineage>
</organism>
<name>A0ABQ9HZP9_9NEOP</name>
<reference evidence="2 3" key="1">
    <citation type="submission" date="2023-02" db="EMBL/GenBank/DDBJ databases">
        <title>LHISI_Scaffold_Assembly.</title>
        <authorList>
            <person name="Stuart O.P."/>
            <person name="Cleave R."/>
            <person name="Magrath M.J.L."/>
            <person name="Mikheyev A.S."/>
        </authorList>
    </citation>
    <scope>NUCLEOTIDE SEQUENCE [LARGE SCALE GENOMIC DNA]</scope>
    <source>
        <strain evidence="2">Daus_M_001</strain>
        <tissue evidence="2">Leg muscle</tissue>
    </source>
</reference>
<proteinExistence type="predicted"/>
<evidence type="ECO:0000256" key="1">
    <source>
        <dbReference type="SAM" id="MobiDB-lite"/>
    </source>
</evidence>
<feature type="region of interest" description="Disordered" evidence="1">
    <location>
        <begin position="1"/>
        <end position="42"/>
    </location>
</feature>
<accession>A0ABQ9HZP9</accession>
<dbReference type="Proteomes" id="UP001159363">
    <property type="component" value="Chromosome 3"/>
</dbReference>
<evidence type="ECO:0000313" key="2">
    <source>
        <dbReference type="EMBL" id="KAJ8889859.1"/>
    </source>
</evidence>
<dbReference type="EMBL" id="JARBHB010000003">
    <property type="protein sequence ID" value="KAJ8889859.1"/>
    <property type="molecule type" value="Genomic_DNA"/>
</dbReference>
<sequence length="66" mass="7289">MENTCSKCTSLAAKPHHHDNDEGSTSPVVTRGKAPTGDVTMEIYRPPRVVIFTRTPPITPSRHQPH</sequence>